<evidence type="ECO:0000256" key="1">
    <source>
        <dbReference type="SAM" id="MobiDB-lite"/>
    </source>
</evidence>
<evidence type="ECO:0000313" key="3">
    <source>
        <dbReference type="EMBL" id="ACH56937.1"/>
    </source>
</evidence>
<reference evidence="3" key="1">
    <citation type="journal article" date="2009" name="J. Proteome Res.">
        <title>Insight into the sialome of the Black Fly, Simulium vittatum.</title>
        <authorList>
            <person name="Andersen J.F."/>
            <person name="Pham V.M."/>
            <person name="Meng Z."/>
            <person name="Champagne D.E."/>
            <person name="Ribeiro J.M."/>
        </authorList>
    </citation>
    <scope>NUCLEOTIDE SEQUENCE</scope>
    <source>
        <tissue evidence="3">Salivary glands</tissue>
    </source>
</reference>
<sequence length="159" mass="18363">MKLLTSLCLGLIAVLCIVPEGQAFFNPIATIGQEIQKQLQGLKERMDEGFEKIAKNSPKKPASTDPENSGSNAQPDQQKLKKEQEKLKQEQEKLKQDQQKLQEEQEKLKQAQQKLQEEQQKLQQEQPKPKEEQQKPQQDQDQPQKDENQPQPEQQKSPQ</sequence>
<feature type="compositionally biased region" description="Basic and acidic residues" evidence="1">
    <location>
        <begin position="78"/>
        <end position="120"/>
    </location>
</feature>
<evidence type="ECO:0000256" key="2">
    <source>
        <dbReference type="SAM" id="SignalP"/>
    </source>
</evidence>
<feature type="region of interest" description="Disordered" evidence="1">
    <location>
        <begin position="46"/>
        <end position="159"/>
    </location>
</feature>
<accession>B5M0X3</accession>
<dbReference type="EMBL" id="EU930309">
    <property type="protein sequence ID" value="ACH56937.1"/>
    <property type="molecule type" value="mRNA"/>
</dbReference>
<organism evidence="3">
    <name type="scientific">Simulium vittatum</name>
    <name type="common">Striped black fly</name>
    <dbReference type="NCBI Taxonomy" id="7192"/>
    <lineage>
        <taxon>Eukaryota</taxon>
        <taxon>Metazoa</taxon>
        <taxon>Ecdysozoa</taxon>
        <taxon>Arthropoda</taxon>
        <taxon>Hexapoda</taxon>
        <taxon>Insecta</taxon>
        <taxon>Pterygota</taxon>
        <taxon>Neoptera</taxon>
        <taxon>Endopterygota</taxon>
        <taxon>Diptera</taxon>
        <taxon>Nematocera</taxon>
        <taxon>Chironomoidea</taxon>
        <taxon>Simuliidae</taxon>
        <taxon>Simulium</taxon>
    </lineage>
</organism>
<keyword evidence="2" id="KW-0732">Signal</keyword>
<feature type="chain" id="PRO_5002836576" evidence="2">
    <location>
        <begin position="24"/>
        <end position="159"/>
    </location>
</feature>
<proteinExistence type="evidence at transcript level"/>
<dbReference type="AlphaFoldDB" id="B5M0X3"/>
<protein>
    <submittedName>
        <fullName evidence="3">GM-2672 hypothetical secreted protein</fullName>
    </submittedName>
</protein>
<feature type="signal peptide" evidence="2">
    <location>
        <begin position="1"/>
        <end position="23"/>
    </location>
</feature>
<feature type="compositionally biased region" description="Low complexity" evidence="1">
    <location>
        <begin position="149"/>
        <end position="159"/>
    </location>
</feature>
<name>B5M0X3_SIMVI</name>